<dbReference type="InterPro" id="IPR050541">
    <property type="entry name" value="LRR_TM_domain-containing"/>
</dbReference>
<dbReference type="InterPro" id="IPR013783">
    <property type="entry name" value="Ig-like_fold"/>
</dbReference>
<evidence type="ECO:0000313" key="15">
    <source>
        <dbReference type="Proteomes" id="UP001274896"/>
    </source>
</evidence>
<organism evidence="14 15">
    <name type="scientific">Hemibagrus guttatus</name>
    <dbReference type="NCBI Taxonomy" id="175788"/>
    <lineage>
        <taxon>Eukaryota</taxon>
        <taxon>Metazoa</taxon>
        <taxon>Chordata</taxon>
        <taxon>Craniata</taxon>
        <taxon>Vertebrata</taxon>
        <taxon>Euteleostomi</taxon>
        <taxon>Actinopterygii</taxon>
        <taxon>Neopterygii</taxon>
        <taxon>Teleostei</taxon>
        <taxon>Ostariophysi</taxon>
        <taxon>Siluriformes</taxon>
        <taxon>Bagridae</taxon>
        <taxon>Hemibagrus</taxon>
    </lineage>
</organism>
<dbReference type="FunFam" id="3.80.10.10:FF:000014">
    <property type="entry name" value="Leucine-rich repeat and immunoglobulin-like domain-containing nogo receptor-interacting protein 1"/>
    <property type="match status" value="1"/>
</dbReference>
<keyword evidence="2" id="KW-0433">Leucine-rich repeat</keyword>
<feature type="non-terminal residue" evidence="14">
    <location>
        <position position="905"/>
    </location>
</feature>
<dbReference type="SMART" id="SM00409">
    <property type="entry name" value="IG"/>
    <property type="match status" value="1"/>
</dbReference>
<dbReference type="PROSITE" id="PS50007">
    <property type="entry name" value="PIPLC_X_DOMAIN"/>
    <property type="match status" value="1"/>
</dbReference>
<evidence type="ECO:0000313" key="14">
    <source>
        <dbReference type="EMBL" id="KAK3535380.1"/>
    </source>
</evidence>
<evidence type="ECO:0000256" key="1">
    <source>
        <dbReference type="ARBA" id="ARBA00004479"/>
    </source>
</evidence>
<evidence type="ECO:0000256" key="2">
    <source>
        <dbReference type="ARBA" id="ARBA00022614"/>
    </source>
</evidence>
<evidence type="ECO:0000256" key="12">
    <source>
        <dbReference type="SAM" id="Phobius"/>
    </source>
</evidence>
<dbReference type="EMBL" id="JAUCMX010000009">
    <property type="protein sequence ID" value="KAK3535380.1"/>
    <property type="molecule type" value="Genomic_DNA"/>
</dbReference>
<dbReference type="Gene3D" id="2.60.40.10">
    <property type="entry name" value="Immunoglobulins"/>
    <property type="match status" value="1"/>
</dbReference>
<dbReference type="InterPro" id="IPR000477">
    <property type="entry name" value="RT_dom"/>
</dbReference>
<proteinExistence type="predicted"/>
<dbReference type="PROSITE" id="PS50835">
    <property type="entry name" value="IG_LIKE"/>
    <property type="match status" value="1"/>
</dbReference>
<evidence type="ECO:0000256" key="7">
    <source>
        <dbReference type="ARBA" id="ARBA00023136"/>
    </source>
</evidence>
<feature type="region of interest" description="Disordered" evidence="11">
    <location>
        <begin position="879"/>
        <end position="905"/>
    </location>
</feature>
<gene>
    <name evidence="14" type="ORF">QTP70_011283</name>
</gene>
<dbReference type="InterPro" id="IPR003598">
    <property type="entry name" value="Ig_sub2"/>
</dbReference>
<dbReference type="InterPro" id="IPR003591">
    <property type="entry name" value="Leu-rich_rpt_typical-subtyp"/>
</dbReference>
<dbReference type="SMART" id="SM00369">
    <property type="entry name" value="LRR_TYP"/>
    <property type="match status" value="9"/>
</dbReference>
<keyword evidence="5" id="KW-0677">Repeat</keyword>
<keyword evidence="15" id="KW-1185">Reference proteome</keyword>
<keyword evidence="9" id="KW-0325">Glycoprotein</keyword>
<dbReference type="SUPFAM" id="SSF52058">
    <property type="entry name" value="L domain-like"/>
    <property type="match status" value="1"/>
</dbReference>
<evidence type="ECO:0000256" key="5">
    <source>
        <dbReference type="ARBA" id="ARBA00022737"/>
    </source>
</evidence>
<protein>
    <recommendedName>
        <fullName evidence="13">Ig-like domain-containing protein</fullName>
    </recommendedName>
</protein>
<dbReference type="InterPro" id="IPR007110">
    <property type="entry name" value="Ig-like_dom"/>
</dbReference>
<keyword evidence="10" id="KW-0393">Immunoglobulin domain</keyword>
<dbReference type="InterPro" id="IPR032675">
    <property type="entry name" value="LRR_dom_sf"/>
</dbReference>
<dbReference type="InterPro" id="IPR036179">
    <property type="entry name" value="Ig-like_dom_sf"/>
</dbReference>
<evidence type="ECO:0000256" key="3">
    <source>
        <dbReference type="ARBA" id="ARBA00022692"/>
    </source>
</evidence>
<dbReference type="FunFam" id="2.60.40.10:FF:000076">
    <property type="entry name" value="Leucine-rich repeat and Ig domain-containing 4"/>
    <property type="match status" value="1"/>
</dbReference>
<accession>A0AAE0V213</accession>
<keyword evidence="6 12" id="KW-1133">Transmembrane helix</keyword>
<feature type="transmembrane region" description="Helical" evidence="12">
    <location>
        <begin position="837"/>
        <end position="862"/>
    </location>
</feature>
<dbReference type="AlphaFoldDB" id="A0AAE0V213"/>
<dbReference type="SMART" id="SM00408">
    <property type="entry name" value="IGc2"/>
    <property type="match status" value="1"/>
</dbReference>
<sequence length="905" mass="102088">SGDRLAYSNAWRELKKGITEAKQRYQQRIEGHFVNSNPCSMWRGIKAITDYKSSTPLTSHDTTLPDALNEFFARFDNHTSQVDTQTIPLPIDEPVIILESHQVRSTMRKIEITNAAGSDRVPGCTLKTFADQLAGVFTNIFNLSLQQALVPTYLKSTSIVPVPKKQQVRCLNDYCPVALIPIIMKCFERLVLPHIKASILTDLDSHQFAYRGNRSTEDEFSTARHTSLSHLEHPNTYVRMLFVDFSSAFNTILPHKLVDKLNNLGLTTTLFPWILDFLTNRPQNVRSRDSMVDCLSRVMLHTAISCWQPLLGLALVAVFLGSALACPSRCECSAQSRSVICHRKRYPTIPDGIPIETRNLDLSKNRIQAINPDDFSVYPHIEELDLSGNIIAYVEPGAFNLLSSLHSLSLKSNRIKLLSLGVFAGLSNLTTLDISDNKIVILVDYMFQDLHNLKSLDVGDNELVYISHRAFSGLISLETLTLERCNLTMVPTDALSHLHNLVSLHMRYLSISTLQPYSFKKLFRLRHLEIDNWPSLDVFPANTLHGLNLTTLSVTNTNLSTFPYQALRHMPYLMHLNLSYSHIRIVEGGLLQDLVRLRELRLAASHLVSMEPYAFQGLRWLRLLDVSHNRLDTLEKSVFHAPESLEVLLIHDNPLVCDCRLMWLLQKRHSISFGEEQPECNTPEGIRGRPFKEVKETLLSYYVTCTKPKIRENRTQLVSVEEGQPAQLHCSAEGTPRPTISWVTPRRRHLTNRSHGRVMVHNNGSLYIKAVELQDGGVYVCVASNTAGNDTLMVSLAVKSLGSLYANRTQYYVDPNSTTANSTNSPNTTFGLDLKTILVSTAMGCFTFLGVVLFCFLLLFVWSRGKGKHKNNIDVEYVPRSKSNGASPEEAEQTSGPRRFNMKMI</sequence>
<dbReference type="SUPFAM" id="SSF48726">
    <property type="entry name" value="Immunoglobulin"/>
    <property type="match status" value="1"/>
</dbReference>
<evidence type="ECO:0000256" key="11">
    <source>
        <dbReference type="SAM" id="MobiDB-lite"/>
    </source>
</evidence>
<dbReference type="Pfam" id="PF13855">
    <property type="entry name" value="LRR_8"/>
    <property type="match status" value="2"/>
</dbReference>
<dbReference type="Proteomes" id="UP001274896">
    <property type="component" value="Unassembled WGS sequence"/>
</dbReference>
<keyword evidence="4" id="KW-0732">Signal</keyword>
<evidence type="ECO:0000259" key="13">
    <source>
        <dbReference type="PROSITE" id="PS50835"/>
    </source>
</evidence>
<evidence type="ECO:0000256" key="10">
    <source>
        <dbReference type="ARBA" id="ARBA00023319"/>
    </source>
</evidence>
<dbReference type="InterPro" id="IPR003599">
    <property type="entry name" value="Ig_sub"/>
</dbReference>
<reference evidence="14" key="1">
    <citation type="submission" date="2023-06" db="EMBL/GenBank/DDBJ databases">
        <title>Male Hemibagrus guttatus genome.</title>
        <authorList>
            <person name="Bian C."/>
        </authorList>
    </citation>
    <scope>NUCLEOTIDE SEQUENCE</scope>
    <source>
        <strain evidence="14">Male_cb2023</strain>
        <tissue evidence="14">Muscle</tissue>
    </source>
</reference>
<comment type="caution">
    <text evidence="14">The sequence shown here is derived from an EMBL/GenBank/DDBJ whole genome shotgun (WGS) entry which is preliminary data.</text>
</comment>
<feature type="domain" description="Ig-like" evidence="13">
    <location>
        <begin position="708"/>
        <end position="797"/>
    </location>
</feature>
<evidence type="ECO:0000256" key="4">
    <source>
        <dbReference type="ARBA" id="ARBA00022729"/>
    </source>
</evidence>
<keyword evidence="3 12" id="KW-0812">Transmembrane</keyword>
<comment type="subcellular location">
    <subcellularLocation>
        <location evidence="1">Membrane</location>
        <topology evidence="1">Single-pass type I membrane protein</topology>
    </subcellularLocation>
</comment>
<dbReference type="InterPro" id="IPR000483">
    <property type="entry name" value="Cys-rich_flank_reg_C"/>
</dbReference>
<dbReference type="SMART" id="SM00082">
    <property type="entry name" value="LRRCT"/>
    <property type="match status" value="1"/>
</dbReference>
<keyword evidence="8" id="KW-1015">Disulfide bond</keyword>
<dbReference type="GO" id="GO:0005886">
    <property type="term" value="C:plasma membrane"/>
    <property type="evidence" value="ECO:0007669"/>
    <property type="project" value="TreeGrafter"/>
</dbReference>
<name>A0AAE0V213_9TELE</name>
<dbReference type="PANTHER" id="PTHR24369:SF156">
    <property type="entry name" value="LEUCINE RICH REPEAT AND IG DOMAIN CONTAINING 2"/>
    <property type="match status" value="1"/>
</dbReference>
<dbReference type="Pfam" id="PF13927">
    <property type="entry name" value="Ig_3"/>
    <property type="match status" value="1"/>
</dbReference>
<dbReference type="Pfam" id="PF00078">
    <property type="entry name" value="RVT_1"/>
    <property type="match status" value="1"/>
</dbReference>
<evidence type="ECO:0000256" key="8">
    <source>
        <dbReference type="ARBA" id="ARBA00023157"/>
    </source>
</evidence>
<dbReference type="Gene3D" id="3.80.10.10">
    <property type="entry name" value="Ribonuclease Inhibitor"/>
    <property type="match status" value="1"/>
</dbReference>
<dbReference type="PANTHER" id="PTHR24369">
    <property type="entry name" value="ANTIGEN BSP, PUTATIVE-RELATED"/>
    <property type="match status" value="1"/>
</dbReference>
<evidence type="ECO:0000256" key="9">
    <source>
        <dbReference type="ARBA" id="ARBA00023180"/>
    </source>
</evidence>
<evidence type="ECO:0000256" key="6">
    <source>
        <dbReference type="ARBA" id="ARBA00022989"/>
    </source>
</evidence>
<dbReference type="InterPro" id="IPR001611">
    <property type="entry name" value="Leu-rich_rpt"/>
</dbReference>
<keyword evidence="7 12" id="KW-0472">Membrane</keyword>